<protein>
    <submittedName>
        <fullName evidence="1">Uncharacterized protein</fullName>
    </submittedName>
</protein>
<dbReference type="Proteomes" id="UP000295264">
    <property type="component" value="Unassembled WGS sequence"/>
</dbReference>
<accession>A0A484GQ50</accession>
<evidence type="ECO:0000313" key="1">
    <source>
        <dbReference type="EMBL" id="TEA37571.1"/>
    </source>
</evidence>
<name>A0A484GQ50_SOUCH</name>
<dbReference type="EMBL" id="QWLN02005263">
    <property type="protein sequence ID" value="TEA37571.1"/>
    <property type="molecule type" value="Genomic_DNA"/>
</dbReference>
<sequence>SLVVQCLRLRTPNAGDPGSIPGQGTRSHMLQLRLHMP</sequence>
<gene>
    <name evidence="1" type="ORF">DBR06_SOUSAS14910017</name>
</gene>
<keyword evidence="2" id="KW-1185">Reference proteome</keyword>
<organism evidence="1 2">
    <name type="scientific">Sousa chinensis</name>
    <name type="common">Indo-pacific humpbacked dolphin</name>
    <name type="synonym">Steno chinensis</name>
    <dbReference type="NCBI Taxonomy" id="103600"/>
    <lineage>
        <taxon>Eukaryota</taxon>
        <taxon>Metazoa</taxon>
        <taxon>Chordata</taxon>
        <taxon>Craniata</taxon>
        <taxon>Vertebrata</taxon>
        <taxon>Euteleostomi</taxon>
        <taxon>Mammalia</taxon>
        <taxon>Eutheria</taxon>
        <taxon>Laurasiatheria</taxon>
        <taxon>Artiodactyla</taxon>
        <taxon>Whippomorpha</taxon>
        <taxon>Cetacea</taxon>
        <taxon>Odontoceti</taxon>
        <taxon>Delphinidae</taxon>
        <taxon>Sousa</taxon>
    </lineage>
</organism>
<feature type="non-terminal residue" evidence="1">
    <location>
        <position position="1"/>
    </location>
</feature>
<comment type="caution">
    <text evidence="1">The sequence shown here is derived from an EMBL/GenBank/DDBJ whole genome shotgun (WGS) entry which is preliminary data.</text>
</comment>
<evidence type="ECO:0000313" key="2">
    <source>
        <dbReference type="Proteomes" id="UP000295264"/>
    </source>
</evidence>
<dbReference type="AlphaFoldDB" id="A0A484GQ50"/>
<proteinExistence type="predicted"/>
<reference evidence="1 2" key="1">
    <citation type="journal article" date="2018" name="Genomics">
        <title>Molecular footprints of inshore aquatic adaptation in Indo-Pacific humpback dolphin (Sousa chinensis).</title>
        <authorList>
            <person name="Ming Y."/>
            <person name="Jian J."/>
            <person name="Yu F."/>
            <person name="Yu X."/>
            <person name="Wang J."/>
            <person name="Liu W."/>
        </authorList>
    </citation>
    <scope>NUCLEOTIDE SEQUENCE [LARGE SCALE GENOMIC DNA]</scope>
    <source>
        <strain evidence="1">MY-2018</strain>
        <tissue evidence="1">Skin</tissue>
    </source>
</reference>